<dbReference type="RefSeq" id="WP_020868073.1">
    <property type="nucleotide sequence ID" value="NC_022785.1"/>
</dbReference>
<dbReference type="EMBL" id="QYCY01000001">
    <property type="protein sequence ID" value="RLV82350.1"/>
    <property type="molecule type" value="Genomic_DNA"/>
</dbReference>
<dbReference type="KEGG" id="src:M271_15365"/>
<reference evidence="2 3" key="1">
    <citation type="journal article" date="2018" name="J. Biol. Chem.">
        <title>Discovery of the actinoplanic acid pathway in Streptomyces rapamycinicus reveals a genetically conserved synergism with rapamycin.</title>
        <authorList>
            <person name="Mrak P."/>
            <person name="Krastel P."/>
            <person name="Pivk Lukancic P."/>
            <person name="Tao J."/>
            <person name="Pistorius D."/>
            <person name="Moore C.M."/>
        </authorList>
    </citation>
    <scope>NUCLEOTIDE SEQUENCE [LARGE SCALE GENOMIC DNA]</scope>
    <source>
        <strain evidence="2 3">NRRL 5491</strain>
    </source>
</reference>
<organism evidence="2 3">
    <name type="scientific">Streptomyces rapamycinicus (strain ATCC 29253 / DSM 41530 / NRRL 5491 / AYB-994)</name>
    <name type="common">Streptomyces hygroscopicus (strain ATCC 29253)</name>
    <dbReference type="NCBI Taxonomy" id="1343740"/>
    <lineage>
        <taxon>Bacteria</taxon>
        <taxon>Bacillati</taxon>
        <taxon>Actinomycetota</taxon>
        <taxon>Actinomycetes</taxon>
        <taxon>Kitasatosporales</taxon>
        <taxon>Streptomycetaceae</taxon>
        <taxon>Streptomyces</taxon>
        <taxon>Streptomyces violaceusniger group</taxon>
    </lineage>
</organism>
<feature type="compositionally biased region" description="Low complexity" evidence="1">
    <location>
        <begin position="459"/>
        <end position="472"/>
    </location>
</feature>
<evidence type="ECO:0000256" key="1">
    <source>
        <dbReference type="SAM" id="MobiDB-lite"/>
    </source>
</evidence>
<dbReference type="SUPFAM" id="SSF140453">
    <property type="entry name" value="EsxAB dimer-like"/>
    <property type="match status" value="1"/>
</dbReference>
<dbReference type="HOGENOM" id="CLU_035607_0_0_11"/>
<evidence type="ECO:0000313" key="2">
    <source>
        <dbReference type="EMBL" id="RLV82350.1"/>
    </source>
</evidence>
<dbReference type="InterPro" id="IPR036689">
    <property type="entry name" value="ESAT-6-like_sf"/>
</dbReference>
<gene>
    <name evidence="2" type="ORF">D3C57_128235</name>
</gene>
<feature type="region of interest" description="Disordered" evidence="1">
    <location>
        <begin position="166"/>
        <end position="301"/>
    </location>
</feature>
<evidence type="ECO:0008006" key="4">
    <source>
        <dbReference type="Google" id="ProtNLM"/>
    </source>
</evidence>
<dbReference type="eggNOG" id="ENOG5033TPP">
    <property type="taxonomic scope" value="Bacteria"/>
</dbReference>
<feature type="compositionally biased region" description="Polar residues" evidence="1">
    <location>
        <begin position="369"/>
        <end position="384"/>
    </location>
</feature>
<dbReference type="STRING" id="1343740.M271_15365"/>
<accession>A0A0A0NJS1</accession>
<evidence type="ECO:0000313" key="3">
    <source>
        <dbReference type="Proteomes" id="UP000281594"/>
    </source>
</evidence>
<dbReference type="Proteomes" id="UP000281594">
    <property type="component" value="Unassembled WGS sequence"/>
</dbReference>
<comment type="caution">
    <text evidence="2">The sequence shown here is derived from an EMBL/GenBank/DDBJ whole genome shotgun (WGS) entry which is preliminary data.</text>
</comment>
<protein>
    <recommendedName>
        <fullName evidence="4">WXG100 family type VII secretion target</fullName>
    </recommendedName>
</protein>
<feature type="compositionally biased region" description="Low complexity" evidence="1">
    <location>
        <begin position="418"/>
        <end position="428"/>
    </location>
</feature>
<feature type="compositionally biased region" description="Low complexity" evidence="1">
    <location>
        <begin position="289"/>
        <end position="300"/>
    </location>
</feature>
<feature type="region of interest" description="Disordered" evidence="1">
    <location>
        <begin position="326"/>
        <end position="511"/>
    </location>
</feature>
<name>A0A0A0NJS1_STRRN</name>
<sequence length="511" mass="52120">MGDSSKLPPLKMCYNITSFEHASFEDMLAMVEGTDEQEIIRRGNALTKAQSEIEKIGDELKKRVGRVTWKGEGGDAFRNWGDDFANQALKLAGFAGSVGTAMETAGQALSEVKKSMPDRPAGSQVCYADQEKEKKRLEGLDKARDEALPQMYKLASYYRMSQETIAGSQQDEPVFKPLPASALPRTQDGSGQESYGSPSVSGGSVHTTPASVGTTHPAVDPSTVSPGSPAHFSPAHVSPGHVTPPSIPENPGHVTVPDATHTNIDTVNPSPPTTTAPQLPTGGGPPVTPVTDGPGPVGLPASPPPTVGPTTGMGKIGPTVGKVNPTVGTGGTKGPVTAPRLPNGPTEQINGRPTTNPVRADRSIVGGMQNHQAGTNQGNRQSRGTVIGREPAGPVGRAGPGAGPGLPAAGRPGGVIGAGPSRGASASARGGGTARRASELRTGGEFTPGGSGLVRGQAEGRAPGAPGAAASGRGEGQKRQREEDGDAPDQLTGDEETRNEGRRGTVPPVIG</sequence>
<feature type="compositionally biased region" description="Polar residues" evidence="1">
    <location>
        <begin position="345"/>
        <end position="357"/>
    </location>
</feature>
<proteinExistence type="predicted"/>
<dbReference type="AlphaFoldDB" id="A0A0A0NJS1"/>
<feature type="compositionally biased region" description="Low complexity" evidence="1">
    <location>
        <begin position="194"/>
        <end position="205"/>
    </location>
</feature>